<gene>
    <name evidence="6" type="ORF">CAPTEDRAFT_196404</name>
</gene>
<reference evidence="6 8" key="2">
    <citation type="journal article" date="2013" name="Nature">
        <title>Insights into bilaterian evolution from three spiralian genomes.</title>
        <authorList>
            <person name="Simakov O."/>
            <person name="Marletaz F."/>
            <person name="Cho S.J."/>
            <person name="Edsinger-Gonzales E."/>
            <person name="Havlak P."/>
            <person name="Hellsten U."/>
            <person name="Kuo D.H."/>
            <person name="Larsson T."/>
            <person name="Lv J."/>
            <person name="Arendt D."/>
            <person name="Savage R."/>
            <person name="Osoegawa K."/>
            <person name="de Jong P."/>
            <person name="Grimwood J."/>
            <person name="Chapman J.A."/>
            <person name="Shapiro H."/>
            <person name="Aerts A."/>
            <person name="Otillar R.P."/>
            <person name="Terry A.Y."/>
            <person name="Boore J.L."/>
            <person name="Grigoriev I.V."/>
            <person name="Lindberg D.R."/>
            <person name="Seaver E.C."/>
            <person name="Weisblat D.A."/>
            <person name="Putnam N.H."/>
            <person name="Rokhsar D.S."/>
        </authorList>
    </citation>
    <scope>NUCLEOTIDE SEQUENCE</scope>
    <source>
        <strain evidence="6 8">I ESC-2004</strain>
    </source>
</reference>
<protein>
    <submittedName>
        <fullName evidence="6 7">Uncharacterized protein</fullName>
    </submittedName>
</protein>
<accession>R7T7V0</accession>
<keyword evidence="4 5" id="KW-0408">Iron</keyword>
<feature type="binding site" evidence="5">
    <location>
        <position position="272"/>
    </location>
    <ligand>
        <name>Fe cation</name>
        <dbReference type="ChEBI" id="CHEBI:24875"/>
        <note>catalytic</note>
    </ligand>
</feature>
<evidence type="ECO:0000256" key="4">
    <source>
        <dbReference type="ARBA" id="ARBA00023004"/>
    </source>
</evidence>
<organism evidence="6">
    <name type="scientific">Capitella teleta</name>
    <name type="common">Polychaete worm</name>
    <dbReference type="NCBI Taxonomy" id="283909"/>
    <lineage>
        <taxon>Eukaryota</taxon>
        <taxon>Metazoa</taxon>
        <taxon>Spiralia</taxon>
        <taxon>Lophotrochozoa</taxon>
        <taxon>Annelida</taxon>
        <taxon>Polychaeta</taxon>
        <taxon>Sedentaria</taxon>
        <taxon>Scolecida</taxon>
        <taxon>Capitellidae</taxon>
        <taxon>Capitella</taxon>
    </lineage>
</organism>
<name>R7T7V0_CAPTE</name>
<dbReference type="AlphaFoldDB" id="R7T7V0"/>
<evidence type="ECO:0000313" key="6">
    <source>
        <dbReference type="EMBL" id="ELT89518.1"/>
    </source>
</evidence>
<proteinExistence type="inferred from homology"/>
<dbReference type="InterPro" id="IPR004294">
    <property type="entry name" value="Carotenoid_Oase"/>
</dbReference>
<keyword evidence="8" id="KW-1185">Reference proteome</keyword>
<feature type="binding site" evidence="5">
    <location>
        <position position="523"/>
    </location>
    <ligand>
        <name>Fe cation</name>
        <dbReference type="ChEBI" id="CHEBI:24875"/>
        <note>catalytic</note>
    </ligand>
</feature>
<dbReference type="Proteomes" id="UP000014760">
    <property type="component" value="Unassembled WGS sequence"/>
</dbReference>
<evidence type="ECO:0000256" key="3">
    <source>
        <dbReference type="ARBA" id="ARBA00023002"/>
    </source>
</evidence>
<evidence type="ECO:0000313" key="8">
    <source>
        <dbReference type="Proteomes" id="UP000014760"/>
    </source>
</evidence>
<dbReference type="OrthoDB" id="407010at2759"/>
<feature type="binding site" evidence="5">
    <location>
        <position position="219"/>
    </location>
    <ligand>
        <name>Fe cation</name>
        <dbReference type="ChEBI" id="CHEBI:24875"/>
        <note>catalytic</note>
    </ligand>
</feature>
<comment type="similarity">
    <text evidence="1">Belongs to the carotenoid oxygenase family.</text>
</comment>
<dbReference type="GO" id="GO:0046872">
    <property type="term" value="F:metal ion binding"/>
    <property type="evidence" value="ECO:0007669"/>
    <property type="project" value="UniProtKB-KW"/>
</dbReference>
<dbReference type="HOGENOM" id="CLU_016472_1_2_1"/>
<dbReference type="PANTHER" id="PTHR10543:SF24">
    <property type="entry name" value="CAROTENOID ISOMEROOXYGENASE"/>
    <property type="match status" value="1"/>
</dbReference>
<dbReference type="GO" id="GO:0010436">
    <property type="term" value="F:carotenoid dioxygenase activity"/>
    <property type="evidence" value="ECO:0007669"/>
    <property type="project" value="TreeGrafter"/>
</dbReference>
<dbReference type="GO" id="GO:0003834">
    <property type="term" value="F:beta-carotene 15,15'-dioxygenase activity"/>
    <property type="evidence" value="ECO:0007669"/>
    <property type="project" value="TreeGrafter"/>
</dbReference>
<dbReference type="STRING" id="283909.R7T7V0"/>
<reference evidence="7" key="3">
    <citation type="submission" date="2015-06" db="UniProtKB">
        <authorList>
            <consortium name="EnsemblMetazoa"/>
        </authorList>
    </citation>
    <scope>IDENTIFICATION</scope>
</reference>
<comment type="cofactor">
    <cofactor evidence="5">
        <name>Fe(2+)</name>
        <dbReference type="ChEBI" id="CHEBI:29033"/>
    </cofactor>
    <text evidence="5">Binds 1 Fe(2+) ion per subunit.</text>
</comment>
<dbReference type="GO" id="GO:0016121">
    <property type="term" value="P:carotene catabolic process"/>
    <property type="evidence" value="ECO:0007669"/>
    <property type="project" value="TreeGrafter"/>
</dbReference>
<dbReference type="EnsemblMetazoa" id="CapteT196404">
    <property type="protein sequence ID" value="CapteP196404"/>
    <property type="gene ID" value="CapteG196404"/>
</dbReference>
<dbReference type="GO" id="GO:0042574">
    <property type="term" value="P:retinal metabolic process"/>
    <property type="evidence" value="ECO:0007669"/>
    <property type="project" value="TreeGrafter"/>
</dbReference>
<evidence type="ECO:0000313" key="7">
    <source>
        <dbReference type="EnsemblMetazoa" id="CapteP196404"/>
    </source>
</evidence>
<keyword evidence="3" id="KW-0560">Oxidoreductase</keyword>
<sequence length="539" mass="61597">MEVADVSHLLLKLPVDHNTDMECILKTFVAWFLFVAMAAGEMPSAYVLTFTSNTETYEDHMVELQNPLPDWVNGIYVRNGMGVFEMGDRNLTHPFDGLAKLHSFRLTGGSSHVIYNSQFLESNFYKDSKSEGRLAPYLVLGSIVPSFALWDKIRALYNGIDNTNINVVQFNGTTLHALSDFWHSYEINKRDLRTVRKTEPPLPNAGILNYVAPIPASSHPAKEFGTNNYINFYSLVNVLPWQSHTLNIIRIESSTKTELLASIPRIDIPYMHSMASTKDYAIVIAHPVYVNWMTIVRNQDPLDSLEYHADKPTDIYVVHLHTNKFYHLKTDSYFFMHNVNAFQEGDKLYVDETSYSDISLMHAMAFHNIRSGSPQWPDNMHSQIKRLTIDLSTETVEVHNFDTIPGLEFVNTLDLPVINPDYSFQRYCYIYGQVFGDRGLEDVKLVKKDICGHGDKVWFKPNHFPSESWFQPNPNGVDEDDGILLNIVLDGDTRTSYLLFLDAKTFEEINVGYLPTWIPFTLHGRFFSHSCSDDELSGS</sequence>
<dbReference type="Pfam" id="PF03055">
    <property type="entry name" value="RPE65"/>
    <property type="match status" value="1"/>
</dbReference>
<dbReference type="EMBL" id="AMQN01003262">
    <property type="status" value="NOT_ANNOTATED_CDS"/>
    <property type="molecule type" value="Genomic_DNA"/>
</dbReference>
<evidence type="ECO:0000256" key="5">
    <source>
        <dbReference type="PIRSR" id="PIRSR604294-1"/>
    </source>
</evidence>
<evidence type="ECO:0000256" key="2">
    <source>
        <dbReference type="ARBA" id="ARBA00022723"/>
    </source>
</evidence>
<dbReference type="EMBL" id="KB311324">
    <property type="protein sequence ID" value="ELT89518.1"/>
    <property type="molecule type" value="Genomic_DNA"/>
</dbReference>
<feature type="binding site" evidence="5">
    <location>
        <position position="337"/>
    </location>
    <ligand>
        <name>Fe cation</name>
        <dbReference type="ChEBI" id="CHEBI:24875"/>
        <note>catalytic</note>
    </ligand>
</feature>
<dbReference type="OMA" id="YPNPDFV"/>
<evidence type="ECO:0000256" key="1">
    <source>
        <dbReference type="ARBA" id="ARBA00006787"/>
    </source>
</evidence>
<dbReference type="PANTHER" id="PTHR10543">
    <property type="entry name" value="BETA-CAROTENE DIOXYGENASE"/>
    <property type="match status" value="1"/>
</dbReference>
<reference evidence="8" key="1">
    <citation type="submission" date="2012-12" db="EMBL/GenBank/DDBJ databases">
        <authorList>
            <person name="Hellsten U."/>
            <person name="Grimwood J."/>
            <person name="Chapman J.A."/>
            <person name="Shapiro H."/>
            <person name="Aerts A."/>
            <person name="Otillar R.P."/>
            <person name="Terry A.Y."/>
            <person name="Boore J.L."/>
            <person name="Simakov O."/>
            <person name="Marletaz F."/>
            <person name="Cho S.-J."/>
            <person name="Edsinger-Gonzales E."/>
            <person name="Havlak P."/>
            <person name="Kuo D.-H."/>
            <person name="Larsson T."/>
            <person name="Lv J."/>
            <person name="Arendt D."/>
            <person name="Savage R."/>
            <person name="Osoegawa K."/>
            <person name="de Jong P."/>
            <person name="Lindberg D.R."/>
            <person name="Seaver E.C."/>
            <person name="Weisblat D.A."/>
            <person name="Putnam N.H."/>
            <person name="Grigoriev I.V."/>
            <person name="Rokhsar D.S."/>
        </authorList>
    </citation>
    <scope>NUCLEOTIDE SEQUENCE</scope>
    <source>
        <strain evidence="8">I ESC-2004</strain>
    </source>
</reference>
<keyword evidence="2 5" id="KW-0479">Metal-binding</keyword>